<feature type="non-terminal residue" evidence="1">
    <location>
        <position position="1"/>
    </location>
</feature>
<name>A0A371I1U2_MUCPR</name>
<sequence>MVNKVGAIDNLRLENQLTKLTSLLESVVFVLPWSTPLTCAPHCNKLNQTILKSTIWKAVVSTESESRAIPSSKIWTWPEHASESKQLSAESKIPIATVPTTATTKCPTTRKLAISGGADEAVGYMQPGVSTNYELQQHAISTESESHDPGP</sequence>
<keyword evidence="2" id="KW-1185">Reference proteome</keyword>
<accession>A0A371I1U2</accession>
<evidence type="ECO:0000313" key="2">
    <source>
        <dbReference type="Proteomes" id="UP000257109"/>
    </source>
</evidence>
<dbReference type="EMBL" id="QJKJ01001145">
    <property type="protein sequence ID" value="RDY09016.1"/>
    <property type="molecule type" value="Genomic_DNA"/>
</dbReference>
<gene>
    <name evidence="1" type="ORF">CR513_06692</name>
</gene>
<reference evidence="1" key="1">
    <citation type="submission" date="2018-05" db="EMBL/GenBank/DDBJ databases">
        <title>Draft genome of Mucuna pruriens seed.</title>
        <authorList>
            <person name="Nnadi N.E."/>
            <person name="Vos R."/>
            <person name="Hasami M.H."/>
            <person name="Devisetty U.K."/>
            <person name="Aguiy J.C."/>
        </authorList>
    </citation>
    <scope>NUCLEOTIDE SEQUENCE [LARGE SCALE GENOMIC DNA]</scope>
    <source>
        <strain evidence="1">JCA_2017</strain>
    </source>
</reference>
<organism evidence="1 2">
    <name type="scientific">Mucuna pruriens</name>
    <name type="common">Velvet bean</name>
    <name type="synonym">Dolichos pruriens</name>
    <dbReference type="NCBI Taxonomy" id="157652"/>
    <lineage>
        <taxon>Eukaryota</taxon>
        <taxon>Viridiplantae</taxon>
        <taxon>Streptophyta</taxon>
        <taxon>Embryophyta</taxon>
        <taxon>Tracheophyta</taxon>
        <taxon>Spermatophyta</taxon>
        <taxon>Magnoliopsida</taxon>
        <taxon>eudicotyledons</taxon>
        <taxon>Gunneridae</taxon>
        <taxon>Pentapetalae</taxon>
        <taxon>rosids</taxon>
        <taxon>fabids</taxon>
        <taxon>Fabales</taxon>
        <taxon>Fabaceae</taxon>
        <taxon>Papilionoideae</taxon>
        <taxon>50 kb inversion clade</taxon>
        <taxon>NPAAA clade</taxon>
        <taxon>indigoferoid/millettioid clade</taxon>
        <taxon>Phaseoleae</taxon>
        <taxon>Mucuna</taxon>
    </lineage>
</organism>
<comment type="caution">
    <text evidence="1">The sequence shown here is derived from an EMBL/GenBank/DDBJ whole genome shotgun (WGS) entry which is preliminary data.</text>
</comment>
<dbReference type="AlphaFoldDB" id="A0A371I1U2"/>
<proteinExistence type="predicted"/>
<dbReference type="Proteomes" id="UP000257109">
    <property type="component" value="Unassembled WGS sequence"/>
</dbReference>
<evidence type="ECO:0000313" key="1">
    <source>
        <dbReference type="EMBL" id="RDY09016.1"/>
    </source>
</evidence>
<protein>
    <submittedName>
        <fullName evidence="1">Uncharacterized protein</fullName>
    </submittedName>
</protein>